<dbReference type="SMART" id="SM00136">
    <property type="entry name" value="LamNT"/>
    <property type="match status" value="1"/>
</dbReference>
<dbReference type="PROSITE" id="PS50027">
    <property type="entry name" value="EGF_LAM_2"/>
    <property type="match status" value="5"/>
</dbReference>
<feature type="domain" description="Laminin N-terminal" evidence="17">
    <location>
        <begin position="65"/>
        <end position="316"/>
    </location>
</feature>
<keyword evidence="6" id="KW-0084">Basement membrane</keyword>
<dbReference type="GO" id="GO:0007409">
    <property type="term" value="P:axonogenesis"/>
    <property type="evidence" value="ECO:0000318"/>
    <property type="project" value="GO_Central"/>
</dbReference>
<name>A0A7M7T4W6_STRPU</name>
<feature type="disulfide bond" evidence="12">
    <location>
        <begin position="466"/>
        <end position="475"/>
    </location>
</feature>
<evidence type="ECO:0000256" key="6">
    <source>
        <dbReference type="ARBA" id="ARBA00022869"/>
    </source>
</evidence>
<sequence>MKDLTRMEDLYKFSLMSRTRRTQRRGSGMLVLAYLWTLFSLARTQSGGISLNQECERTLSDGTVEYLACSASSEALSQLDLSVTVDPVNSTCGLSPDVSRKIYSTLDYDVFVCDASNFSLAHPPEYIIDSHDGDVPTWWQSISWYDYPLPLEVTVTLSLDHAYTLVDSIDLTFQSGRPKQMILEKSSDRGSSWETLQYYSTDCLEDFSLDDTSQSDIRNASKVICTSEYSGTLPYSDGHVVYSVEERLALLFSDGLTPELQVEAYQNDTAFRDLLTLTDLRLRLLYPATDGLEITGQSFSLIKYYYAISNIESYLTCNCNQHGRYCAPSPLNGNVVCECFHNTMGTNCEQCLPLYKNVPWKAGSFTPYPSGTANECQKCMCNEHADSCTYNETLGYGVCQDCYDNTAGDLCHICIDGFFGNASRERSDPDVCIECNCEPLGTVGNGTECAQFADDVTGSPIGQCECRENVTGRACDQCVDSYYGLLLEPDPGKCRECGCNELGTVNATESCDQTSGQCFCKPNIDTRICGECKDQFYGYPTNADMDCSPCGCDPGGAMSLTCNKVTGRCDCRGFIEGRTCTSVENGYYYPYLDVNRYDAWEANSTCVHRSDFPSDAFSGQGYLECDAGDRIVFNGIRAYSNVTEMLSNYVVLRYTYLSQSPWLMAALIITTEATEDTALSCPFPPGTDVADLAFSLEPGEGVTWSSDVSLDFHQGCSYSGVLELDNAGLGTDSMVIDTLVLFPDPSSFTVYQIADLAQRDSHDDCLKIVAAYSTRSLALEACQPFTFSLMMEIVGEALECSCEEVGSLPQTVCSTYGGSCLCKPGVGGQNCDRCLPGFFNFTSNGCQACSCDQDGSITQACDFITGQCPCKSGVALQDQTNHLGLTSDLRCSACQENFFNFGNPDGCRACGCHPLGSVDLQCSEDGVCSCLDTVGGVKCDSCLPSFFNLTSEGCSPCECDMGGSLTSECNNVTGVCSCKTNVEGSKCDRCRPEFFNLDNSNPNGCQPCFCYGHGSTCNAAPNYVQDFVTSDFSQGSTSGWRSSDPSSLNINSANIRVSHPPGLGNGASVYLIAPEEYLGFKLSSYGGSFTFSSKLDVGSVEVFSNRYLVLTGGPQNISIFYSAEEFVPTDQPTEFTAMFFEELWRTGETESELTVQQFQEILADITSIQVRASFGPGTVSTFFSVAMEIASLASSSEDVNNEYVTVVEQCVCDTSSNTMGLSCSSCSKGTKRLTSFGPRTDICVPCFCNGRSSACDPDSGVCIGCSSGTVGAFCESCAASVLEPGCNQCIPDYYGFGTDLFDGACSACNCNTTGTGDATQCDNQSGQCPCVGNFGEQGCDGCAYNYYNYESGCLKCDVCYDGIETTHLQLLTLQRNLSTFVLDLEERDNSSLPAPFYQRLQETNDLLAELVDVTSSTVQEGSNLESTIAALNSAMEALLATLEGTVQNDIMFAQGNATLTEENARLAIEAIDVVNADITLAYETLTSGDFQAAQSVLEGLRDDLMRQAVRLEEVRQQTANQTAALEQDVQHIRERTQDTLLAADNVLQTAQMVQVVHDNTTSRTATEVTHANNVATLAQQTLDDVEALLERAQELDSSSRQKVADVEAARTSVDDNRINLVMTDAAQKTSQAESVAAQANSKLSGAQNTINTIENARITTENTQIDVDATVTEVMGRRDRAAEANQGSASSVRLSQDTFDAAGEMLAVTLNFDAQASGAQSAAFTSIELVPGINQLADENLAQSGQLRAQVGGVASTASEGSTVATDALTITNNEGQSVRPIHERAEQLYTEAANQLTDTDLITESVNQLDQDRIQPSLKACDAFQPDIDDLEASYTLATAKAEESASSTSANQERLDALLQELMNIQQVDTSQLPDLQARLQTSRALFSTREYAVIIGALQQGLAEQETWLEETRTGISELQGQIDALESFNVNP</sequence>
<dbReference type="RefSeq" id="XP_030854051.1">
    <property type="nucleotide sequence ID" value="XM_030998191.1"/>
</dbReference>
<dbReference type="OMA" id="CACKPNA"/>
<keyword evidence="4" id="KW-0732">Signal</keyword>
<evidence type="ECO:0000256" key="12">
    <source>
        <dbReference type="PROSITE-ProRule" id="PRU00460"/>
    </source>
</evidence>
<dbReference type="FunFam" id="2.10.25.10:FF:001209">
    <property type="entry name" value="Predicted protein"/>
    <property type="match status" value="1"/>
</dbReference>
<dbReference type="FunFam" id="2.10.25.10:FF:000307">
    <property type="entry name" value="Basement membrane-specific heparan sulfate proteoglycan core protein"/>
    <property type="match status" value="1"/>
</dbReference>
<feature type="coiled-coil region" evidence="13">
    <location>
        <begin position="1497"/>
        <end position="1535"/>
    </location>
</feature>
<dbReference type="Proteomes" id="UP000007110">
    <property type="component" value="Unassembled WGS sequence"/>
</dbReference>
<evidence type="ECO:0000256" key="11">
    <source>
        <dbReference type="ARBA" id="ARBA00023292"/>
    </source>
</evidence>
<evidence type="ECO:0000256" key="4">
    <source>
        <dbReference type="ARBA" id="ARBA00022729"/>
    </source>
</evidence>
<feature type="disulfide bond" evidence="12">
    <location>
        <begin position="957"/>
        <end position="969"/>
    </location>
</feature>
<dbReference type="InParanoid" id="A0A7M7T4W6"/>
<dbReference type="InterPro" id="IPR008979">
    <property type="entry name" value="Galactose-bd-like_sf"/>
</dbReference>
<comment type="subcellular location">
    <subcellularLocation>
        <location evidence="1">Secreted</location>
        <location evidence="1">Extracellular space</location>
        <location evidence="1">Extracellular matrix</location>
        <location evidence="1">Basement membrane</location>
    </subcellularLocation>
</comment>
<keyword evidence="19" id="KW-1185">Reference proteome</keyword>
<keyword evidence="8 13" id="KW-0175">Coiled coil</keyword>
<dbReference type="PROSITE" id="PS51115">
    <property type="entry name" value="LAMININ_IVA"/>
    <property type="match status" value="1"/>
</dbReference>
<feature type="domain" description="Laminin EGF-like" evidence="14">
    <location>
        <begin position="435"/>
        <end position="496"/>
    </location>
</feature>
<dbReference type="CDD" id="cd00055">
    <property type="entry name" value="EGF_Lam"/>
    <property type="match status" value="10"/>
</dbReference>
<dbReference type="PRINTS" id="PR00011">
    <property type="entry name" value="EGFLAMININ"/>
</dbReference>
<dbReference type="Gene3D" id="2.10.25.10">
    <property type="entry name" value="Laminin"/>
    <property type="match status" value="10"/>
</dbReference>
<dbReference type="GeneID" id="588438"/>
<protein>
    <submittedName>
        <fullName evidence="18">Uncharacterized protein</fullName>
    </submittedName>
</protein>
<feature type="domain" description="Laminin EGF-like" evidence="14">
    <location>
        <begin position="800"/>
        <end position="848"/>
    </location>
</feature>
<dbReference type="InterPro" id="IPR002049">
    <property type="entry name" value="LE_dom"/>
</dbReference>
<evidence type="ECO:0000259" key="17">
    <source>
        <dbReference type="PROSITE" id="PS51117"/>
    </source>
</evidence>
<dbReference type="KEGG" id="spu:588438"/>
<feature type="disulfide bond" evidence="12">
    <location>
        <begin position="959"/>
        <end position="976"/>
    </location>
</feature>
<dbReference type="RefSeq" id="XP_030854052.1">
    <property type="nucleotide sequence ID" value="XM_030998192.1"/>
</dbReference>
<evidence type="ECO:0000256" key="3">
    <source>
        <dbReference type="ARBA" id="ARBA00022530"/>
    </source>
</evidence>
<evidence type="ECO:0000256" key="8">
    <source>
        <dbReference type="ARBA" id="ARBA00023054"/>
    </source>
</evidence>
<evidence type="ECO:0000256" key="5">
    <source>
        <dbReference type="ARBA" id="ARBA00022737"/>
    </source>
</evidence>
<evidence type="ECO:0000256" key="13">
    <source>
        <dbReference type="SAM" id="Coils"/>
    </source>
</evidence>
<feature type="disulfide bond" evidence="12">
    <location>
        <begin position="910"/>
        <end position="922"/>
    </location>
</feature>
<dbReference type="InterPro" id="IPR008211">
    <property type="entry name" value="Laminin_N"/>
</dbReference>
<dbReference type="GO" id="GO:0009888">
    <property type="term" value="P:tissue development"/>
    <property type="evidence" value="ECO:0000318"/>
    <property type="project" value="GO_Central"/>
</dbReference>
<feature type="domain" description="Laminin EGF-like" evidence="14">
    <location>
        <begin position="957"/>
        <end position="1007"/>
    </location>
</feature>
<dbReference type="EnsemblMetazoa" id="XM_030998192">
    <property type="protein sequence ID" value="XP_030854052"/>
    <property type="gene ID" value="LOC588438"/>
</dbReference>
<dbReference type="PROSITE" id="PS51117">
    <property type="entry name" value="LAMININ_NTER"/>
    <property type="match status" value="1"/>
</dbReference>
<proteinExistence type="predicted"/>
<keyword evidence="5" id="KW-0677">Repeat</keyword>
<dbReference type="InterPro" id="IPR056863">
    <property type="entry name" value="LMN_ATRN_NET-like_EGF"/>
</dbReference>
<dbReference type="PANTHER" id="PTHR10574:SF440">
    <property type="entry name" value="LAMININ EGF-LIKE DOMAIN-CONTAINING PROTEIN"/>
    <property type="match status" value="1"/>
</dbReference>
<evidence type="ECO:0000259" key="16">
    <source>
        <dbReference type="PROSITE" id="PS51116"/>
    </source>
</evidence>
<dbReference type="Pfam" id="PF24973">
    <property type="entry name" value="EGF_LMN_ATRN"/>
    <property type="match status" value="1"/>
</dbReference>
<feature type="domain" description="Laminin EGF-like" evidence="14">
    <location>
        <begin position="497"/>
        <end position="549"/>
    </location>
</feature>
<evidence type="ECO:0000256" key="7">
    <source>
        <dbReference type="ARBA" id="ARBA00022889"/>
    </source>
</evidence>
<dbReference type="Pfam" id="PF00053">
    <property type="entry name" value="EGF_laminin"/>
    <property type="match status" value="10"/>
</dbReference>
<dbReference type="InterPro" id="IPR000034">
    <property type="entry name" value="Laminin_IV"/>
</dbReference>
<feature type="disulfide bond" evidence="12">
    <location>
        <begin position="930"/>
        <end position="939"/>
    </location>
</feature>
<dbReference type="RefSeq" id="XP_030854050.1">
    <property type="nucleotide sequence ID" value="XM_030998190.1"/>
</dbReference>
<dbReference type="PROSITE" id="PS01248">
    <property type="entry name" value="EGF_LAM_1"/>
    <property type="match status" value="3"/>
</dbReference>
<dbReference type="InterPro" id="IPR013015">
    <property type="entry name" value="Laminin_IV_B"/>
</dbReference>
<dbReference type="Gene3D" id="2.170.300.10">
    <property type="entry name" value="Tie2 ligand-binding domain superfamily"/>
    <property type="match status" value="1"/>
</dbReference>
<dbReference type="SMART" id="SM00180">
    <property type="entry name" value="EGF_Lam"/>
    <property type="match status" value="11"/>
</dbReference>
<accession>A0A7M7T4W6</accession>
<dbReference type="SUPFAM" id="SSF57196">
    <property type="entry name" value="EGF/Laminin"/>
    <property type="match status" value="7"/>
</dbReference>
<evidence type="ECO:0000256" key="10">
    <source>
        <dbReference type="ARBA" id="ARBA00023180"/>
    </source>
</evidence>
<keyword evidence="11 12" id="KW-0424">Laminin EGF-like domain</keyword>
<feature type="domain" description="Laminin IV type A" evidence="15">
    <location>
        <begin position="1022"/>
        <end position="1209"/>
    </location>
</feature>
<comment type="caution">
    <text evidence="12">Lacks conserved residue(s) required for the propagation of feature annotation.</text>
</comment>
<feature type="domain" description="Laminin EGF-like" evidence="14">
    <location>
        <begin position="910"/>
        <end position="956"/>
    </location>
</feature>
<evidence type="ECO:0000259" key="14">
    <source>
        <dbReference type="PROSITE" id="PS50027"/>
    </source>
</evidence>
<dbReference type="PANTHER" id="PTHR10574">
    <property type="entry name" value="NETRIN/LAMININ-RELATED"/>
    <property type="match status" value="1"/>
</dbReference>
<evidence type="ECO:0000313" key="18">
    <source>
        <dbReference type="EnsemblMetazoa" id="XP_030854050"/>
    </source>
</evidence>
<dbReference type="Pfam" id="PF00052">
    <property type="entry name" value="Laminin_B"/>
    <property type="match status" value="1"/>
</dbReference>
<keyword evidence="3" id="KW-0272">Extracellular matrix</keyword>
<reference evidence="19" key="1">
    <citation type="submission" date="2015-02" db="EMBL/GenBank/DDBJ databases">
        <title>Genome sequencing for Strongylocentrotus purpuratus.</title>
        <authorList>
            <person name="Murali S."/>
            <person name="Liu Y."/>
            <person name="Vee V."/>
            <person name="English A."/>
            <person name="Wang M."/>
            <person name="Skinner E."/>
            <person name="Han Y."/>
            <person name="Muzny D.M."/>
            <person name="Worley K.C."/>
            <person name="Gibbs R.A."/>
        </authorList>
    </citation>
    <scope>NUCLEOTIDE SEQUENCE</scope>
</reference>
<evidence type="ECO:0000256" key="9">
    <source>
        <dbReference type="ARBA" id="ARBA00023157"/>
    </source>
</evidence>
<dbReference type="GO" id="GO:0007155">
    <property type="term" value="P:cell adhesion"/>
    <property type="evidence" value="ECO:0007669"/>
    <property type="project" value="UniProtKB-KW"/>
</dbReference>
<dbReference type="SUPFAM" id="SSF49785">
    <property type="entry name" value="Galactose-binding domain-like"/>
    <property type="match status" value="1"/>
</dbReference>
<feature type="domain" description="Laminin IV type B" evidence="16">
    <location>
        <begin position="581"/>
        <end position="794"/>
    </location>
</feature>
<dbReference type="Pfam" id="PF00055">
    <property type="entry name" value="Laminin_N"/>
    <property type="match status" value="1"/>
</dbReference>
<dbReference type="FunFam" id="2.10.25.10:FF:000074">
    <property type="entry name" value="Laminin subunit alpha"/>
    <property type="match status" value="1"/>
</dbReference>
<dbReference type="FunFam" id="2.10.25.10:FF:000224">
    <property type="entry name" value="Usherin"/>
    <property type="match status" value="1"/>
</dbReference>
<dbReference type="FunFam" id="2.10.25.10:FF:001160">
    <property type="entry name" value="Uncharacterized protein"/>
    <property type="match status" value="1"/>
</dbReference>
<dbReference type="InterPro" id="IPR050440">
    <property type="entry name" value="Laminin/Netrin_ECM"/>
</dbReference>
<feature type="disulfide bond" evidence="12">
    <location>
        <begin position="822"/>
        <end position="831"/>
    </location>
</feature>
<dbReference type="GO" id="GO:0009887">
    <property type="term" value="P:animal organ morphogenesis"/>
    <property type="evidence" value="ECO:0000318"/>
    <property type="project" value="GO_Central"/>
</dbReference>
<organism evidence="18 19">
    <name type="scientific">Strongylocentrotus purpuratus</name>
    <name type="common">Purple sea urchin</name>
    <dbReference type="NCBI Taxonomy" id="7668"/>
    <lineage>
        <taxon>Eukaryota</taxon>
        <taxon>Metazoa</taxon>
        <taxon>Echinodermata</taxon>
        <taxon>Eleutherozoa</taxon>
        <taxon>Echinozoa</taxon>
        <taxon>Echinoidea</taxon>
        <taxon>Euechinoidea</taxon>
        <taxon>Echinacea</taxon>
        <taxon>Camarodonta</taxon>
        <taxon>Echinidea</taxon>
        <taxon>Strongylocentrotidae</taxon>
        <taxon>Strongylocentrotus</taxon>
    </lineage>
</organism>
<evidence type="ECO:0000256" key="2">
    <source>
        <dbReference type="ARBA" id="ARBA00022525"/>
    </source>
</evidence>
<dbReference type="EnsemblMetazoa" id="XM_030998191">
    <property type="protein sequence ID" value="XP_030854051"/>
    <property type="gene ID" value="LOC588438"/>
</dbReference>
<keyword evidence="7" id="KW-0130">Cell adhesion</keyword>
<dbReference type="Gene3D" id="2.60.120.260">
    <property type="entry name" value="Galactose-binding domain-like"/>
    <property type="match status" value="1"/>
</dbReference>
<feature type="disulfide bond" evidence="12">
    <location>
        <begin position="978"/>
        <end position="987"/>
    </location>
</feature>
<keyword evidence="2" id="KW-0964">Secreted</keyword>
<dbReference type="PROSITE" id="PS51116">
    <property type="entry name" value="LAMININ_IVB"/>
    <property type="match status" value="1"/>
</dbReference>
<dbReference type="GO" id="GO:0005604">
    <property type="term" value="C:basement membrane"/>
    <property type="evidence" value="ECO:0007669"/>
    <property type="project" value="UniProtKB-SubCell"/>
</dbReference>
<dbReference type="OrthoDB" id="9981301at2759"/>
<dbReference type="SMART" id="SM00281">
    <property type="entry name" value="LamB"/>
    <property type="match status" value="1"/>
</dbReference>
<evidence type="ECO:0000313" key="19">
    <source>
        <dbReference type="Proteomes" id="UP000007110"/>
    </source>
</evidence>
<keyword evidence="9 12" id="KW-1015">Disulfide bond</keyword>
<reference evidence="18" key="2">
    <citation type="submission" date="2021-01" db="UniProtKB">
        <authorList>
            <consortium name="EnsemblMetazoa"/>
        </authorList>
    </citation>
    <scope>IDENTIFICATION</scope>
</reference>
<evidence type="ECO:0000256" key="1">
    <source>
        <dbReference type="ARBA" id="ARBA00004302"/>
    </source>
</evidence>
<feature type="disulfide bond" evidence="12">
    <location>
        <begin position="520"/>
        <end position="529"/>
    </location>
</feature>
<keyword evidence="10" id="KW-0325">Glycoprotein</keyword>
<evidence type="ECO:0000259" key="15">
    <source>
        <dbReference type="PROSITE" id="PS51115"/>
    </source>
</evidence>
<dbReference type="EnsemblMetazoa" id="XM_030998190">
    <property type="protein sequence ID" value="XP_030854050"/>
    <property type="gene ID" value="LOC588438"/>
</dbReference>